<evidence type="ECO:0000313" key="10">
    <source>
        <dbReference type="Proteomes" id="UP000031623"/>
    </source>
</evidence>
<dbReference type="STRING" id="40754.THII_2937"/>
<comment type="similarity">
    <text evidence="8">Belongs to the ATPase delta chain family.</text>
</comment>
<dbReference type="KEGG" id="tig:THII_2937"/>
<keyword evidence="3 8" id="KW-0375">Hydrogen ion transport</keyword>
<dbReference type="HAMAP" id="MF_01416">
    <property type="entry name" value="ATP_synth_delta_bact"/>
    <property type="match status" value="1"/>
</dbReference>
<sequence length="178" mass="20002">MAELATIARPYAEAIFKLAKEKNHLDDWSVVLNFLKIIVEDPLMASVIANPQVDKNTLTQIWLAIGEGQLSETGKNLVKILVDNHRLLAIPQIAIQYETLKAQYQNYLEVEIMTPYPVTMPQQQAIETVLQQRLGKAAHIHITTDESLLGGWLVRAGDQVMDVSIKGRLQKLAAELRH</sequence>
<evidence type="ECO:0000256" key="3">
    <source>
        <dbReference type="ARBA" id="ARBA00022781"/>
    </source>
</evidence>
<gene>
    <name evidence="8" type="primary">atpH</name>
    <name evidence="9" type="ORF">THII_2937</name>
</gene>
<dbReference type="NCBIfam" id="TIGR01145">
    <property type="entry name" value="ATP_synt_delta"/>
    <property type="match status" value="1"/>
</dbReference>
<keyword evidence="8" id="KW-1003">Cell membrane</keyword>
<dbReference type="PANTHER" id="PTHR11910">
    <property type="entry name" value="ATP SYNTHASE DELTA CHAIN"/>
    <property type="match status" value="1"/>
</dbReference>
<proteinExistence type="inferred from homology"/>
<dbReference type="InterPro" id="IPR000711">
    <property type="entry name" value="ATPase_OSCP/dsu"/>
</dbReference>
<dbReference type="GO" id="GO:0045259">
    <property type="term" value="C:proton-transporting ATP synthase complex"/>
    <property type="evidence" value="ECO:0007669"/>
    <property type="project" value="UniProtKB-KW"/>
</dbReference>
<dbReference type="EMBL" id="AP014633">
    <property type="protein sequence ID" value="BAP57234.1"/>
    <property type="molecule type" value="Genomic_DNA"/>
</dbReference>
<dbReference type="GO" id="GO:0005886">
    <property type="term" value="C:plasma membrane"/>
    <property type="evidence" value="ECO:0007669"/>
    <property type="project" value="UniProtKB-SubCell"/>
</dbReference>
<dbReference type="HOGENOM" id="CLU_085114_3_0_6"/>
<evidence type="ECO:0000256" key="7">
    <source>
        <dbReference type="ARBA" id="ARBA00023310"/>
    </source>
</evidence>
<dbReference type="Pfam" id="PF00213">
    <property type="entry name" value="OSCP"/>
    <property type="match status" value="1"/>
</dbReference>
<dbReference type="NCBIfam" id="NF004402">
    <property type="entry name" value="PRK05758.2-2"/>
    <property type="match status" value="1"/>
</dbReference>
<protein>
    <recommendedName>
        <fullName evidence="8">ATP synthase subunit delta</fullName>
    </recommendedName>
    <alternativeName>
        <fullName evidence="8">ATP synthase F(1) sector subunit delta</fullName>
    </alternativeName>
    <alternativeName>
        <fullName evidence="8">F-type ATPase subunit delta</fullName>
        <shortName evidence="8">F-ATPase subunit delta</shortName>
    </alternativeName>
</protein>
<evidence type="ECO:0000256" key="2">
    <source>
        <dbReference type="ARBA" id="ARBA00022448"/>
    </source>
</evidence>
<dbReference type="OrthoDB" id="9816221at2"/>
<evidence type="ECO:0000313" key="9">
    <source>
        <dbReference type="EMBL" id="BAP57234.1"/>
    </source>
</evidence>
<evidence type="ECO:0000256" key="4">
    <source>
        <dbReference type="ARBA" id="ARBA00023065"/>
    </source>
</evidence>
<evidence type="ECO:0000256" key="8">
    <source>
        <dbReference type="HAMAP-Rule" id="MF_01416"/>
    </source>
</evidence>
<comment type="function">
    <text evidence="8">This protein is part of the stalk that links CF(0) to CF(1). It either transmits conformational changes from CF(0) to CF(1) or is implicated in proton conduction.</text>
</comment>
<dbReference type="InterPro" id="IPR026015">
    <property type="entry name" value="ATP_synth_OSCP/delta_N_sf"/>
</dbReference>
<dbReference type="AlphaFoldDB" id="A0A090AIM5"/>
<keyword evidence="7 8" id="KW-0066">ATP synthesis</keyword>
<comment type="function">
    <text evidence="8">F(1)F(0) ATP synthase produces ATP from ADP in the presence of a proton or sodium gradient. F-type ATPases consist of two structural domains, F(1) containing the extramembraneous catalytic core and F(0) containing the membrane proton channel, linked together by a central stalk and a peripheral stalk. During catalysis, ATP synthesis in the catalytic domain of F(1) is coupled via a rotary mechanism of the central stalk subunits to proton translocation.</text>
</comment>
<keyword evidence="4 8" id="KW-0406">Ion transport</keyword>
<dbReference type="PRINTS" id="PR00125">
    <property type="entry name" value="ATPASEDELTA"/>
</dbReference>
<accession>A0A090AIM5</accession>
<dbReference type="Gene3D" id="1.10.520.20">
    <property type="entry name" value="N-terminal domain of the delta subunit of the F1F0-ATP synthase"/>
    <property type="match status" value="1"/>
</dbReference>
<organism evidence="9 10">
    <name type="scientific">Thioploca ingrica</name>
    <dbReference type="NCBI Taxonomy" id="40754"/>
    <lineage>
        <taxon>Bacteria</taxon>
        <taxon>Pseudomonadati</taxon>
        <taxon>Pseudomonadota</taxon>
        <taxon>Gammaproteobacteria</taxon>
        <taxon>Thiotrichales</taxon>
        <taxon>Thiotrichaceae</taxon>
        <taxon>Thioploca</taxon>
    </lineage>
</organism>
<keyword evidence="5 8" id="KW-0472">Membrane</keyword>
<evidence type="ECO:0000256" key="6">
    <source>
        <dbReference type="ARBA" id="ARBA00023196"/>
    </source>
</evidence>
<reference evidence="9 10" key="1">
    <citation type="journal article" date="2014" name="ISME J.">
        <title>Ecophysiology of Thioploca ingrica as revealed by the complete genome sequence supplemented with proteomic evidence.</title>
        <authorList>
            <person name="Kojima H."/>
            <person name="Ogura Y."/>
            <person name="Yamamoto N."/>
            <person name="Togashi T."/>
            <person name="Mori H."/>
            <person name="Watanabe T."/>
            <person name="Nemoto F."/>
            <person name="Kurokawa K."/>
            <person name="Hayashi T."/>
            <person name="Fukui M."/>
        </authorList>
    </citation>
    <scope>NUCLEOTIDE SEQUENCE [LARGE SCALE GENOMIC DNA]</scope>
</reference>
<comment type="subcellular location">
    <subcellularLocation>
        <location evidence="8">Cell membrane</location>
        <topology evidence="8">Peripheral membrane protein</topology>
    </subcellularLocation>
    <subcellularLocation>
        <location evidence="1">Membrane</location>
    </subcellularLocation>
</comment>
<dbReference type="Proteomes" id="UP000031623">
    <property type="component" value="Chromosome"/>
</dbReference>
<dbReference type="SUPFAM" id="SSF47928">
    <property type="entry name" value="N-terminal domain of the delta subunit of the F1F0-ATP synthase"/>
    <property type="match status" value="1"/>
</dbReference>
<name>A0A090AIM5_9GAMM</name>
<keyword evidence="6 8" id="KW-0139">CF(1)</keyword>
<evidence type="ECO:0000256" key="5">
    <source>
        <dbReference type="ARBA" id="ARBA00023136"/>
    </source>
</evidence>
<keyword evidence="10" id="KW-1185">Reference proteome</keyword>
<dbReference type="GO" id="GO:0046933">
    <property type="term" value="F:proton-transporting ATP synthase activity, rotational mechanism"/>
    <property type="evidence" value="ECO:0007669"/>
    <property type="project" value="UniProtKB-UniRule"/>
</dbReference>
<keyword evidence="2 8" id="KW-0813">Transport</keyword>
<evidence type="ECO:0000256" key="1">
    <source>
        <dbReference type="ARBA" id="ARBA00004370"/>
    </source>
</evidence>